<dbReference type="KEGG" id="xla:108703739"/>
<dbReference type="GO" id="GO:0005634">
    <property type="term" value="C:nucleus"/>
    <property type="evidence" value="ECO:0000318"/>
    <property type="project" value="GO_Central"/>
</dbReference>
<dbReference type="Pfam" id="PF13553">
    <property type="entry name" value="FIIND"/>
    <property type="match status" value="1"/>
</dbReference>
<evidence type="ECO:0000256" key="2">
    <source>
        <dbReference type="ARBA" id="ARBA00022490"/>
    </source>
</evidence>
<feature type="compositionally biased region" description="Polar residues" evidence="6">
    <location>
        <begin position="377"/>
        <end position="389"/>
    </location>
</feature>
<feature type="compositionally biased region" description="Polar residues" evidence="6">
    <location>
        <begin position="531"/>
        <end position="543"/>
    </location>
</feature>
<dbReference type="SMART" id="SM00238">
    <property type="entry name" value="BIR"/>
    <property type="match status" value="6"/>
</dbReference>
<evidence type="ECO:0000256" key="1">
    <source>
        <dbReference type="ARBA" id="ARBA00004514"/>
    </source>
</evidence>
<dbReference type="FunFam" id="1.10.533.10:FF:000013">
    <property type="entry name" value="Apoptosis-associated speck-like protein containing a CARD"/>
    <property type="match status" value="1"/>
</dbReference>
<sequence length="1420" mass="161356">MEERNELEKPFLETQGGSDGSIEIRAVPPVISRVYTASSCPEFPDFLPDTLPKLPEVQHVTVLARRRTSLRRLRYRLASEIPGTSSEQQSRDLPIQRDSDMRINLRRYDSFSKYNEPWPAPVLFQQSSLAEAGFYYLGHGDRVRCFSCGGELENWEYWDLPLTRHQLSFPDCPYVLELEAKMSPIIGQSQPHISKRLSPTVPYSSDYPTVQGLIKDPDYSKVESITEGESETSAPPSGSSISGQKPLGTMSDEHNRLETYRRHRHHFPYNNQWRLSRAGFYYVGPGDWVRCFSCGGELENWEDWDVPLTRHQRSFPDCPYVLELRAEMSPIFGQYQPKISERLSPTVPYSSDYPTVQGQIKDPDYSKVESITEGESETSAPPSGSSISGQKPLGTMSDEYNRLETYRGHRHHFPYNNQQSLSQAGFYYVGPGDWVRCFSCGGELENWEDWDVPLTRHQLSFPDCPYVRGQRAEMSPIIGQYQYQGKKSPLLPMSMRLSQTVPSSSNCPTVQGLIKDPDYSKVESITEGESETSAPPSGSSISGQKPLGTMSDENNRLETYRGHRHHFPHNNRHSLSQAGFYYVGPGDRVRCFSCGRELENWENWDDPLTRHLHSFPDCPNVRDWRVMSPIIGQSQYLLHMSERPSQTFPSSSNCPTVQGLIKDPDYSKVKSITEGESETSAPPSGSSISGQKPLGTMSDEYNRLDTYRGHSHHFPHNNQRSLSRAGFYYVGPGDRVRCFSCGGELENWQPGDEPLTQHRLSFPDCPYVLELEAEMSSIFGQYQYSRKESPLLPMRERLGQTVPSSSNCPTVQGQIKDPDYSKVESITEGESETSAPPSGSSISGQKPLGTMSDEHNRLETYRGHCHHFPHHNRQSLSRAGFYYVGPGDRVRCFSCGGELENWEFRDDPLTRHRLSFPDCPYVLERRAKTLPILCRSQTVFASAFLGLSLIDFSSSHRPRPLSDQDTPMSLHMRNEGERFHSPVTSSSVTRCLKSDSANQEEVASGQEEELGFGQAEGGASGQAEEMDSVGHREQTEETCDWPRGSAEECELCGKASEFPQIRPERTGTKFRLVVPREGLFRCSETGLQFRVESPANIDIEIGSWVEFRGHLHQYTYDIVGPLFNITVKSGRVSAVYLPHYVCLKGGDVDKAMFRVAHYKDDNMILESPTRVEPFYVVLENPTFSPVGVIKLQPSPNGRRRKIPTHGVVMLYSRYKTGYTIHLYLMPRDLSLKQAVHNKETENGFYRVDKPPQTSTIYTEKIYIVGGPEDADIIPEELKLCLDDKSELYPYSEIYLEEIQDKIYLQLTCQGENTSTWRTQLRTEDLETKTKVTQDGRHFIDRHRAALIANMSHIDPVLDDLLGDKILTQEQYDTVRSKSTSQEKMRQLYDCIKTWGNADKDVFYFTLSVHNKSLIKELLHS</sequence>
<evidence type="ECO:0000313" key="10">
    <source>
        <dbReference type="RefSeq" id="XP_018095507.1"/>
    </source>
</evidence>
<feature type="domain" description="FIIND" evidence="8">
    <location>
        <begin position="1051"/>
        <end position="1334"/>
    </location>
</feature>
<dbReference type="GO" id="GO:0051726">
    <property type="term" value="P:regulation of cell cycle"/>
    <property type="evidence" value="ECO:0000318"/>
    <property type="project" value="GO_Central"/>
</dbReference>
<reference evidence="10" key="1">
    <citation type="submission" date="2025-08" db="UniProtKB">
        <authorList>
            <consortium name="RefSeq"/>
        </authorList>
    </citation>
    <scope>IDENTIFICATION</scope>
    <source>
        <strain evidence="10">J_2021</strain>
        <tissue evidence="10">Erythrocytes</tissue>
    </source>
</reference>
<dbReference type="GO" id="GO:0045087">
    <property type="term" value="P:innate immune response"/>
    <property type="evidence" value="ECO:0007669"/>
    <property type="project" value="UniProtKB-KW"/>
</dbReference>
<evidence type="ECO:0000256" key="3">
    <source>
        <dbReference type="ARBA" id="ARBA00022588"/>
    </source>
</evidence>
<dbReference type="InterPro" id="IPR011029">
    <property type="entry name" value="DEATH-like_dom_sf"/>
</dbReference>
<comment type="subcellular location">
    <subcellularLocation>
        <location evidence="1">Cytoplasm</location>
        <location evidence="1">Cytosol</location>
    </subcellularLocation>
</comment>
<dbReference type="GO" id="GO:0006954">
    <property type="term" value="P:inflammatory response"/>
    <property type="evidence" value="ECO:0007669"/>
    <property type="project" value="UniProtKB-KW"/>
</dbReference>
<name>A0A8J0U3W4_XENLA</name>
<evidence type="ECO:0000256" key="4">
    <source>
        <dbReference type="ARBA" id="ARBA00022859"/>
    </source>
</evidence>
<dbReference type="GO" id="GO:0005737">
    <property type="term" value="C:cytoplasm"/>
    <property type="evidence" value="ECO:0000318"/>
    <property type="project" value="GO_Central"/>
</dbReference>
<dbReference type="InterPro" id="IPR051249">
    <property type="entry name" value="NLRP_Inflammasome"/>
</dbReference>
<dbReference type="Pfam" id="PF00653">
    <property type="entry name" value="BIR"/>
    <property type="match status" value="6"/>
</dbReference>
<dbReference type="Gene3D" id="1.10.533.10">
    <property type="entry name" value="Death Domain, Fas"/>
    <property type="match status" value="1"/>
</dbReference>
<dbReference type="Pfam" id="PF00619">
    <property type="entry name" value="CARD"/>
    <property type="match status" value="1"/>
</dbReference>
<feature type="region of interest" description="Disordered" evidence="6">
    <location>
        <begin position="522"/>
        <end position="553"/>
    </location>
</feature>
<dbReference type="Proteomes" id="UP000186698">
    <property type="component" value="Chromosome 9_10L"/>
</dbReference>
<dbReference type="GO" id="GO:0043066">
    <property type="term" value="P:negative regulation of apoptotic process"/>
    <property type="evidence" value="ECO:0000318"/>
    <property type="project" value="GO_Central"/>
</dbReference>
<keyword evidence="2" id="KW-0963">Cytoplasm</keyword>
<feature type="region of interest" description="Disordered" evidence="6">
    <location>
        <begin position="978"/>
        <end position="1042"/>
    </location>
</feature>
<keyword evidence="5" id="KW-0395">Inflammatory response</keyword>
<feature type="region of interest" description="Disordered" evidence="6">
    <location>
        <begin position="222"/>
        <end position="251"/>
    </location>
</feature>
<dbReference type="InterPro" id="IPR001315">
    <property type="entry name" value="CARD"/>
</dbReference>
<dbReference type="SUPFAM" id="SSF47986">
    <property type="entry name" value="DEATH domain"/>
    <property type="match status" value="1"/>
</dbReference>
<dbReference type="PROSITE" id="PS50209">
    <property type="entry name" value="CARD"/>
    <property type="match status" value="1"/>
</dbReference>
<feature type="region of interest" description="Disordered" evidence="6">
    <location>
        <begin position="351"/>
        <end position="396"/>
    </location>
</feature>
<feature type="region of interest" description="Disordered" evidence="6">
    <location>
        <begin position="670"/>
        <end position="699"/>
    </location>
</feature>
<dbReference type="GO" id="GO:0043027">
    <property type="term" value="F:cysteine-type endopeptidase inhibitor activity involved in apoptotic process"/>
    <property type="evidence" value="ECO:0000318"/>
    <property type="project" value="GO_Central"/>
</dbReference>
<dbReference type="GO" id="GO:0061630">
    <property type="term" value="F:ubiquitin protein ligase activity"/>
    <property type="evidence" value="ECO:0000318"/>
    <property type="project" value="GO_Central"/>
</dbReference>
<feature type="compositionally biased region" description="Polar residues" evidence="6">
    <location>
        <begin position="801"/>
        <end position="813"/>
    </location>
</feature>
<dbReference type="CDD" id="cd08330">
    <property type="entry name" value="CARD_ASC_NALP1"/>
    <property type="match status" value="1"/>
</dbReference>
<keyword evidence="9" id="KW-1185">Reference proteome</keyword>
<evidence type="ECO:0000256" key="5">
    <source>
        <dbReference type="ARBA" id="ARBA00023198"/>
    </source>
</evidence>
<dbReference type="PANTHER" id="PTHR46985:SF4">
    <property type="entry name" value="CASPASE RECRUITMENT DOMAIN-CONTAINING PROTEIN 8"/>
    <property type="match status" value="1"/>
</dbReference>
<feature type="compositionally biased region" description="Polar residues" evidence="6">
    <location>
        <begin position="678"/>
        <end position="690"/>
    </location>
</feature>
<evidence type="ECO:0000313" key="9">
    <source>
        <dbReference type="Proteomes" id="UP000186698"/>
    </source>
</evidence>
<feature type="compositionally biased region" description="Polar residues" evidence="6">
    <location>
        <begin position="231"/>
        <end position="243"/>
    </location>
</feature>
<feature type="compositionally biased region" description="Polar residues" evidence="6">
    <location>
        <begin position="982"/>
        <end position="1001"/>
    </location>
</feature>
<proteinExistence type="predicted"/>
<dbReference type="OrthoDB" id="428577at2759"/>
<keyword evidence="3" id="KW-0399">Innate immunity</keyword>
<evidence type="ECO:0000256" key="6">
    <source>
        <dbReference type="SAM" id="MobiDB-lite"/>
    </source>
</evidence>
<protein>
    <submittedName>
        <fullName evidence="10">Uncharacterized protein LOC108703739</fullName>
    </submittedName>
</protein>
<dbReference type="InterPro" id="IPR033516">
    <property type="entry name" value="CARD8/ASC/NALP1_CARD"/>
</dbReference>
<dbReference type="RefSeq" id="XP_018095507.1">
    <property type="nucleotide sequence ID" value="XM_018240018.2"/>
</dbReference>
<organism evidence="9 10">
    <name type="scientific">Xenopus laevis</name>
    <name type="common">African clawed frog</name>
    <dbReference type="NCBI Taxonomy" id="8355"/>
    <lineage>
        <taxon>Eukaryota</taxon>
        <taxon>Metazoa</taxon>
        <taxon>Chordata</taxon>
        <taxon>Craniata</taxon>
        <taxon>Vertebrata</taxon>
        <taxon>Euteleostomi</taxon>
        <taxon>Amphibia</taxon>
        <taxon>Batrachia</taxon>
        <taxon>Anura</taxon>
        <taxon>Pipoidea</taxon>
        <taxon>Pipidae</taxon>
        <taxon>Xenopodinae</taxon>
        <taxon>Xenopus</taxon>
        <taxon>Xenopus</taxon>
    </lineage>
</organism>
<keyword evidence="4" id="KW-0391">Immunity</keyword>
<accession>A0A8J0U3W4</accession>
<dbReference type="SUPFAM" id="SSF57924">
    <property type="entry name" value="Inhibitor of apoptosis (IAP) repeat"/>
    <property type="match status" value="6"/>
</dbReference>
<dbReference type="PANTHER" id="PTHR46985">
    <property type="entry name" value="NACHT, LRR AND PYD DOMAINS-CONTAINING PROTEIN 1"/>
    <property type="match status" value="1"/>
</dbReference>
<dbReference type="GeneID" id="108703739"/>
<evidence type="ECO:0000259" key="7">
    <source>
        <dbReference type="PROSITE" id="PS50209"/>
    </source>
</evidence>
<gene>
    <name evidence="10" type="primary">LOC108703739</name>
</gene>
<dbReference type="Pfam" id="PF23679">
    <property type="entry name" value="UPA-FIIND"/>
    <property type="match status" value="1"/>
</dbReference>
<dbReference type="PROSITE" id="PS51830">
    <property type="entry name" value="FIIND"/>
    <property type="match status" value="1"/>
</dbReference>
<dbReference type="InterPro" id="IPR001370">
    <property type="entry name" value="BIR_rpt"/>
</dbReference>
<dbReference type="GO" id="GO:0031398">
    <property type="term" value="P:positive regulation of protein ubiquitination"/>
    <property type="evidence" value="ECO:0000318"/>
    <property type="project" value="GO_Central"/>
</dbReference>
<feature type="domain" description="CARD" evidence="7">
    <location>
        <begin position="1331"/>
        <end position="1420"/>
    </location>
</feature>
<dbReference type="GO" id="GO:0005829">
    <property type="term" value="C:cytosol"/>
    <property type="evidence" value="ECO:0007669"/>
    <property type="project" value="UniProtKB-SubCell"/>
</dbReference>
<dbReference type="InterPro" id="IPR025307">
    <property type="entry name" value="FIIND_dom"/>
</dbReference>
<feature type="compositionally biased region" description="Polar residues" evidence="6">
    <location>
        <begin position="832"/>
        <end position="844"/>
    </location>
</feature>
<dbReference type="Gene3D" id="1.10.1170.10">
    <property type="entry name" value="Inhibitor Of Apoptosis Protein (2mihbC-IAP-1), Chain A"/>
    <property type="match status" value="6"/>
</dbReference>
<evidence type="ECO:0000259" key="8">
    <source>
        <dbReference type="PROSITE" id="PS51830"/>
    </source>
</evidence>
<dbReference type="PROSITE" id="PS50143">
    <property type="entry name" value="BIR_REPEAT_2"/>
    <property type="match status" value="6"/>
</dbReference>
<feature type="region of interest" description="Disordered" evidence="6">
    <location>
        <begin position="801"/>
        <end position="852"/>
    </location>
</feature>
<dbReference type="CDD" id="cd00022">
    <property type="entry name" value="BIR"/>
    <property type="match status" value="6"/>
</dbReference>